<name>A0A5C1QFL4_9SPIO</name>
<comment type="catalytic activity">
    <reaction evidence="5">
        <text>a 2'-deoxyribonucleoside 5'-diphosphate + [thioredoxin]-disulfide + H2O = a ribonucleoside 5'-diphosphate + [thioredoxin]-dithiol</text>
        <dbReference type="Rhea" id="RHEA:23252"/>
        <dbReference type="Rhea" id="RHEA-COMP:10698"/>
        <dbReference type="Rhea" id="RHEA-COMP:10700"/>
        <dbReference type="ChEBI" id="CHEBI:15377"/>
        <dbReference type="ChEBI" id="CHEBI:29950"/>
        <dbReference type="ChEBI" id="CHEBI:50058"/>
        <dbReference type="ChEBI" id="CHEBI:57930"/>
        <dbReference type="ChEBI" id="CHEBI:73316"/>
        <dbReference type="EC" id="1.17.4.1"/>
    </reaction>
</comment>
<dbReference type="GO" id="GO:0071897">
    <property type="term" value="P:DNA biosynthetic process"/>
    <property type="evidence" value="ECO:0007669"/>
    <property type="project" value="UniProtKB-KW"/>
</dbReference>
<proteinExistence type="inferred from homology"/>
<evidence type="ECO:0000256" key="1">
    <source>
        <dbReference type="ARBA" id="ARBA00007405"/>
    </source>
</evidence>
<evidence type="ECO:0000313" key="8">
    <source>
        <dbReference type="Proteomes" id="UP000323824"/>
    </source>
</evidence>
<dbReference type="Pfam" id="PF12637">
    <property type="entry name" value="TSCPD"/>
    <property type="match status" value="1"/>
</dbReference>
<organism evidence="7 8">
    <name type="scientific">Thiospirochaeta perfilievii</name>
    <dbReference type="NCBI Taxonomy" id="252967"/>
    <lineage>
        <taxon>Bacteria</taxon>
        <taxon>Pseudomonadati</taxon>
        <taxon>Spirochaetota</taxon>
        <taxon>Spirochaetia</taxon>
        <taxon>Spirochaetales</taxon>
        <taxon>Spirochaetaceae</taxon>
        <taxon>Thiospirochaeta</taxon>
    </lineage>
</organism>
<evidence type="ECO:0000256" key="3">
    <source>
        <dbReference type="ARBA" id="ARBA00022634"/>
    </source>
</evidence>
<evidence type="ECO:0000259" key="6">
    <source>
        <dbReference type="Pfam" id="PF12637"/>
    </source>
</evidence>
<dbReference type="GO" id="GO:0000166">
    <property type="term" value="F:nucleotide binding"/>
    <property type="evidence" value="ECO:0007669"/>
    <property type="project" value="UniProtKB-KW"/>
</dbReference>
<evidence type="ECO:0000313" key="7">
    <source>
        <dbReference type="EMBL" id="QEN05920.1"/>
    </source>
</evidence>
<protein>
    <recommendedName>
        <fullName evidence="2">ribonucleoside-diphosphate reductase</fullName>
        <ecNumber evidence="2">1.17.4.1</ecNumber>
    </recommendedName>
</protein>
<keyword evidence="4" id="KW-0547">Nucleotide-binding</keyword>
<dbReference type="EC" id="1.17.4.1" evidence="2"/>
<gene>
    <name evidence="7" type="ORF">EW093_14865</name>
</gene>
<dbReference type="OrthoDB" id="9801525at2"/>
<evidence type="ECO:0000256" key="2">
    <source>
        <dbReference type="ARBA" id="ARBA00012274"/>
    </source>
</evidence>
<dbReference type="RefSeq" id="WP_149569154.1">
    <property type="nucleotide sequence ID" value="NZ_CP035807.1"/>
</dbReference>
<dbReference type="NCBIfam" id="TIGR03905">
    <property type="entry name" value="TIGR03905_4_Cys"/>
    <property type="match status" value="1"/>
</dbReference>
<dbReference type="KEGG" id="sper:EW093_14865"/>
<keyword evidence="3" id="KW-0237">DNA synthesis</keyword>
<dbReference type="InterPro" id="IPR024434">
    <property type="entry name" value="TSCPD_dom"/>
</dbReference>
<reference evidence="7 8" key="2">
    <citation type="submission" date="2019-09" db="EMBL/GenBank/DDBJ databases">
        <title>Complete Genome Sequence and Methylome Analysis of free living Spirochaetas.</title>
        <authorList>
            <person name="Leshcheva N."/>
            <person name="Mikheeva N."/>
        </authorList>
    </citation>
    <scope>NUCLEOTIDE SEQUENCE [LARGE SCALE GENOMIC DNA]</scope>
    <source>
        <strain evidence="7 8">P</strain>
    </source>
</reference>
<evidence type="ECO:0000256" key="5">
    <source>
        <dbReference type="ARBA" id="ARBA00047754"/>
    </source>
</evidence>
<reference evidence="7 8" key="1">
    <citation type="submission" date="2019-02" db="EMBL/GenBank/DDBJ databases">
        <authorList>
            <person name="Fomenkov A."/>
            <person name="Dubinina G."/>
            <person name="Grabovich M."/>
            <person name="Vincze T."/>
            <person name="Roberts R.J."/>
        </authorList>
    </citation>
    <scope>NUCLEOTIDE SEQUENCE [LARGE SCALE GENOMIC DNA]</scope>
    <source>
        <strain evidence="7 8">P</strain>
    </source>
</reference>
<dbReference type="Proteomes" id="UP000323824">
    <property type="component" value="Chromosome"/>
</dbReference>
<comment type="similarity">
    <text evidence="1">Belongs to the ribonucleoside diphosphate reductase class-2 family.</text>
</comment>
<dbReference type="InterPro" id="IPR023806">
    <property type="entry name" value="CHP03905"/>
</dbReference>
<accession>A0A5C1QFL4</accession>
<keyword evidence="8" id="KW-1185">Reference proteome</keyword>
<feature type="domain" description="TSCPD" evidence="6">
    <location>
        <begin position="5"/>
        <end position="80"/>
    </location>
</feature>
<dbReference type="AlphaFoldDB" id="A0A5C1QFL4"/>
<evidence type="ECO:0000256" key="4">
    <source>
        <dbReference type="ARBA" id="ARBA00022741"/>
    </source>
</evidence>
<dbReference type="EMBL" id="CP035807">
    <property type="protein sequence ID" value="QEN05920.1"/>
    <property type="molecule type" value="Genomic_DNA"/>
</dbReference>
<dbReference type="GO" id="GO:0004748">
    <property type="term" value="F:ribonucleoside-diphosphate reductase activity, thioredoxin disulfide as acceptor"/>
    <property type="evidence" value="ECO:0007669"/>
    <property type="project" value="UniProtKB-EC"/>
</dbReference>
<sequence>MEKHKITPNGVCAKQIDLTITSDNQLKDLKFTGGCPGNAIGLSKLVEGMDINRVIDTLQGTSCGKKETSCPDQLALALKKLIATKISA</sequence>